<dbReference type="Gene3D" id="1.20.120.650">
    <property type="entry name" value="Colicin D"/>
    <property type="match status" value="1"/>
</dbReference>
<evidence type="ECO:0000259" key="1">
    <source>
        <dbReference type="Pfam" id="PF09204"/>
    </source>
</evidence>
<proteinExistence type="predicted"/>
<feature type="domain" description="Colicin D immunity protein" evidence="1">
    <location>
        <begin position="7"/>
        <end position="88"/>
    </location>
</feature>
<dbReference type="Pfam" id="PF09204">
    <property type="entry name" value="Colicin_immun"/>
    <property type="match status" value="1"/>
</dbReference>
<dbReference type="GO" id="GO:0015643">
    <property type="term" value="F:toxic substance binding"/>
    <property type="evidence" value="ECO:0007669"/>
    <property type="project" value="InterPro"/>
</dbReference>
<name>A0A6C0UJ31_9EURY</name>
<dbReference type="RefSeq" id="WP_163487221.1">
    <property type="nucleotide sequence ID" value="NZ_CP048739.1"/>
</dbReference>
<dbReference type="EMBL" id="CP048739">
    <property type="protein sequence ID" value="QIB75445.1"/>
    <property type="molecule type" value="Genomic_DNA"/>
</dbReference>
<protein>
    <recommendedName>
        <fullName evidence="1">Colicin D immunity protein domain-containing protein</fullName>
    </recommendedName>
</protein>
<gene>
    <name evidence="2" type="ORF">G3I44_14750</name>
</gene>
<reference evidence="2 3" key="1">
    <citation type="submission" date="2020-02" db="EMBL/GenBank/DDBJ databases">
        <title>Whole genome sequence of Halogeometricum borinquense strain wsp4.</title>
        <authorList>
            <person name="Verma D.K."/>
            <person name="Gopal K."/>
            <person name="Prasad E.S."/>
        </authorList>
    </citation>
    <scope>NUCLEOTIDE SEQUENCE [LARGE SCALE GENOMIC DNA]</scope>
    <source>
        <strain evidence="3">wsp4</strain>
    </source>
</reference>
<dbReference type="InterPro" id="IPR015287">
    <property type="entry name" value="Colicin_D_immunity_dom"/>
</dbReference>
<accession>A0A6C0UJ31</accession>
<dbReference type="Proteomes" id="UP000465846">
    <property type="component" value="Chromosome"/>
</dbReference>
<evidence type="ECO:0000313" key="3">
    <source>
        <dbReference type="Proteomes" id="UP000465846"/>
    </source>
</evidence>
<organism evidence="2 3">
    <name type="scientific">Halogeometricum borinquense</name>
    <dbReference type="NCBI Taxonomy" id="60847"/>
    <lineage>
        <taxon>Archaea</taxon>
        <taxon>Methanobacteriati</taxon>
        <taxon>Methanobacteriota</taxon>
        <taxon>Stenosarchaea group</taxon>
        <taxon>Halobacteria</taxon>
        <taxon>Halobacteriales</taxon>
        <taxon>Haloferacaceae</taxon>
        <taxon>Halogeometricum</taxon>
    </lineage>
</organism>
<dbReference type="GO" id="GO:0030153">
    <property type="term" value="P:bacteriocin immunity"/>
    <property type="evidence" value="ECO:0007669"/>
    <property type="project" value="InterPro"/>
</dbReference>
<dbReference type="AlphaFoldDB" id="A0A6C0UJ31"/>
<sequence>MTEKKIIQKYITLIQRYTEQDASATEFSLEYLQEFKNEQPGLSEGTYEILQSMFAEAEAYCEDPELRGEWDIGEEELIQAARETVTKLEQRLKDIDS</sequence>
<dbReference type="InterPro" id="IPR036471">
    <property type="entry name" value="Colicin_D_sf"/>
</dbReference>
<evidence type="ECO:0000313" key="2">
    <source>
        <dbReference type="EMBL" id="QIB75445.1"/>
    </source>
</evidence>
<dbReference type="GeneID" id="44080685"/>